<dbReference type="InterPro" id="IPR036397">
    <property type="entry name" value="RNaseH_sf"/>
</dbReference>
<evidence type="ECO:0000313" key="4">
    <source>
        <dbReference type="RefSeq" id="XP_008242378.1"/>
    </source>
</evidence>
<dbReference type="GeneID" id="103340708"/>
<dbReference type="Pfam" id="PF17919">
    <property type="entry name" value="RT_RNaseH_2"/>
    <property type="match status" value="1"/>
</dbReference>
<dbReference type="Gene3D" id="1.10.340.70">
    <property type="match status" value="1"/>
</dbReference>
<dbReference type="CDD" id="cd09279">
    <property type="entry name" value="RNase_HI_like"/>
    <property type="match status" value="1"/>
</dbReference>
<dbReference type="PROSITE" id="PS50879">
    <property type="entry name" value="RNASE_H_1"/>
    <property type="match status" value="1"/>
</dbReference>
<dbReference type="Pfam" id="PF13456">
    <property type="entry name" value="RVT_3"/>
    <property type="match status" value="1"/>
</dbReference>
<organism evidence="3 4">
    <name type="scientific">Prunus mume</name>
    <name type="common">Japanese apricot</name>
    <name type="synonym">Armeniaca mume</name>
    <dbReference type="NCBI Taxonomy" id="102107"/>
    <lineage>
        <taxon>Eukaryota</taxon>
        <taxon>Viridiplantae</taxon>
        <taxon>Streptophyta</taxon>
        <taxon>Embryophyta</taxon>
        <taxon>Tracheophyta</taxon>
        <taxon>Spermatophyta</taxon>
        <taxon>Magnoliopsida</taxon>
        <taxon>eudicotyledons</taxon>
        <taxon>Gunneridae</taxon>
        <taxon>Pentapetalae</taxon>
        <taxon>rosids</taxon>
        <taxon>fabids</taxon>
        <taxon>Rosales</taxon>
        <taxon>Rosaceae</taxon>
        <taxon>Amygdaloideae</taxon>
        <taxon>Amygdaleae</taxon>
        <taxon>Prunus</taxon>
    </lineage>
</organism>
<dbReference type="RefSeq" id="XP_008242378.1">
    <property type="nucleotide sequence ID" value="XM_008244156.1"/>
</dbReference>
<protein>
    <submittedName>
        <fullName evidence="4">Protein NYNRIN-like</fullName>
    </submittedName>
</protein>
<dbReference type="PROSITE" id="PS50994">
    <property type="entry name" value="INTEGRASE"/>
    <property type="match status" value="1"/>
</dbReference>
<feature type="domain" description="RNase H type-1" evidence="1">
    <location>
        <begin position="225"/>
        <end position="354"/>
    </location>
</feature>
<evidence type="ECO:0000259" key="1">
    <source>
        <dbReference type="PROSITE" id="PS50879"/>
    </source>
</evidence>
<dbReference type="InterPro" id="IPR012337">
    <property type="entry name" value="RNaseH-like_sf"/>
</dbReference>
<dbReference type="InterPro" id="IPR041577">
    <property type="entry name" value="RT_RNaseH_2"/>
</dbReference>
<dbReference type="InterPro" id="IPR001584">
    <property type="entry name" value="Integrase_cat-core"/>
</dbReference>
<keyword evidence="3" id="KW-1185">Reference proteome</keyword>
<gene>
    <name evidence="4" type="primary">LOC103340708</name>
</gene>
<dbReference type="Pfam" id="PF00665">
    <property type="entry name" value="rve"/>
    <property type="match status" value="1"/>
</dbReference>
<dbReference type="SUPFAM" id="SSF53098">
    <property type="entry name" value="Ribonuclease H-like"/>
    <property type="match status" value="2"/>
</dbReference>
<reference evidence="4" key="2">
    <citation type="submission" date="2025-08" db="UniProtKB">
        <authorList>
            <consortium name="RefSeq"/>
        </authorList>
    </citation>
    <scope>IDENTIFICATION</scope>
</reference>
<accession>A0ABM0PP32</accession>
<dbReference type="PANTHER" id="PTHR48475">
    <property type="entry name" value="RIBONUCLEASE H"/>
    <property type="match status" value="1"/>
</dbReference>
<dbReference type="Gene3D" id="3.30.70.270">
    <property type="match status" value="1"/>
</dbReference>
<dbReference type="InterPro" id="IPR043502">
    <property type="entry name" value="DNA/RNA_pol_sf"/>
</dbReference>
<dbReference type="PANTHER" id="PTHR48475:SF2">
    <property type="entry name" value="RIBONUCLEASE H"/>
    <property type="match status" value="1"/>
</dbReference>
<reference evidence="3" key="1">
    <citation type="journal article" date="2012" name="Nat. Commun.">
        <title>The genome of Prunus mume.</title>
        <authorList>
            <person name="Zhang Q."/>
            <person name="Chen W."/>
            <person name="Sun L."/>
            <person name="Zhao F."/>
            <person name="Huang B."/>
            <person name="Yang W."/>
            <person name="Tao Y."/>
            <person name="Wang J."/>
            <person name="Yuan Z."/>
            <person name="Fan G."/>
            <person name="Xing Z."/>
            <person name="Han C."/>
            <person name="Pan H."/>
            <person name="Zhong X."/>
            <person name="Shi W."/>
            <person name="Liang X."/>
            <person name="Du D."/>
            <person name="Sun F."/>
            <person name="Xu Z."/>
            <person name="Hao R."/>
            <person name="Lv T."/>
            <person name="Lv Y."/>
            <person name="Zheng Z."/>
            <person name="Sun M."/>
            <person name="Luo L."/>
            <person name="Cai M."/>
            <person name="Gao Y."/>
            <person name="Wang J."/>
            <person name="Yin Y."/>
            <person name="Xu X."/>
            <person name="Cheng T."/>
            <person name="Wang J."/>
        </authorList>
    </citation>
    <scope>NUCLEOTIDE SEQUENCE [LARGE SCALE GENOMIC DNA]</scope>
</reference>
<dbReference type="Proteomes" id="UP000694861">
    <property type="component" value="Linkage group LG1"/>
</dbReference>
<dbReference type="InterPro" id="IPR002156">
    <property type="entry name" value="RNaseH_domain"/>
</dbReference>
<dbReference type="SUPFAM" id="SSF56672">
    <property type="entry name" value="DNA/RNA polymerases"/>
    <property type="match status" value="1"/>
</dbReference>
<evidence type="ECO:0000259" key="2">
    <source>
        <dbReference type="PROSITE" id="PS50994"/>
    </source>
</evidence>
<dbReference type="InterPro" id="IPR043128">
    <property type="entry name" value="Rev_trsase/Diguanyl_cyclase"/>
</dbReference>
<name>A0ABM0PP32_PRUMU</name>
<proteinExistence type="predicted"/>
<sequence>MATPKTQKDIQSLTGRVAALTRFISKATDKCVPFFKALKGGKHHIAWTPECDQAFQNLKNYMSQAPLLSKPLPGEVLLLYLSVSNTAVSSVLIRKPEKVELPIFYVSKALQNAELRYPPLEQLALALVVSARRLRPYFQAHEITVLTNQPLRQVLQKPETSGRLVKWAIELGEFDIQFKPRPAEKGQAIADFISELTPPALLEPSSPSAISLAPDKMHTEHFDTSVPLWVLHANGSANQQGCGAGLVLTTPDGSKIEYALRFNFRTSNNEAEYEALLAGLRLAKSMSARQISIHSNSQLIVNQITADFAAKDASMSAYLSAAHQLLQKFQAYEIRQIPRSENSHADTLSRLASAINDKIGKKVPVEILSQPSTTAAEVCTVRYEDTWMSPIYVFLTTGTLPTDKSQARKLRYRSTRYTVIDDVLYKRGYMTPYLKCLTKEQGDYVLREVHSGICGDHSGSRSLAHKVFRQGYFWPTLHQDANTLVRRWDKCQRVGSVPHIRGERQRPIHEHAQWGLDLIGPMPEGKGQVKYDVVAVDYFTKWVEAKALATITEARVEDFVWTNICCRFGIPYTIVTDNGRQFDSEVFREFCTRLKINLFFASPAHPQSNGQVEAMNKIVKKLLKRQLDKAKGVWPEKLPEAETLLADGQ</sequence>
<evidence type="ECO:0000313" key="3">
    <source>
        <dbReference type="Proteomes" id="UP000694861"/>
    </source>
</evidence>
<dbReference type="Gene3D" id="3.30.420.10">
    <property type="entry name" value="Ribonuclease H-like superfamily/Ribonuclease H"/>
    <property type="match status" value="2"/>
</dbReference>
<feature type="domain" description="Integrase catalytic" evidence="2">
    <location>
        <begin position="503"/>
        <end position="649"/>
    </location>
</feature>